<dbReference type="GO" id="GO:0005886">
    <property type="term" value="C:plasma membrane"/>
    <property type="evidence" value="ECO:0007669"/>
    <property type="project" value="UniProtKB-SubCell"/>
</dbReference>
<feature type="transmembrane region" description="Helical" evidence="6">
    <location>
        <begin position="7"/>
        <end position="26"/>
    </location>
</feature>
<accession>H8KPD6</accession>
<evidence type="ECO:0000256" key="1">
    <source>
        <dbReference type="ARBA" id="ARBA00004651"/>
    </source>
</evidence>
<dbReference type="KEGG" id="scn:Solca_0709"/>
<dbReference type="Pfam" id="PF10035">
    <property type="entry name" value="DUF2179"/>
    <property type="match status" value="1"/>
</dbReference>
<dbReference type="InterPro" id="IPR015867">
    <property type="entry name" value="N-reg_PII/ATP_PRibTrfase_C"/>
</dbReference>
<gene>
    <name evidence="8" type="ordered locus">Solca_0709</name>
</gene>
<dbReference type="InterPro" id="IPR003740">
    <property type="entry name" value="YitT"/>
</dbReference>
<keyword evidence="4 6" id="KW-1133">Transmembrane helix</keyword>
<dbReference type="PIRSF" id="PIRSF006483">
    <property type="entry name" value="Membrane_protein_YitT"/>
    <property type="match status" value="1"/>
</dbReference>
<dbReference type="PANTHER" id="PTHR33545">
    <property type="entry name" value="UPF0750 MEMBRANE PROTEIN YITT-RELATED"/>
    <property type="match status" value="1"/>
</dbReference>
<organism evidence="8 9">
    <name type="scientific">Solitalea canadensis (strain ATCC 29591 / DSM 3403 / JCM 21819 / LMG 8368 / NBRC 15130 / NCIMB 12057 / USAM 9D)</name>
    <name type="common">Flexibacter canadensis</name>
    <dbReference type="NCBI Taxonomy" id="929556"/>
    <lineage>
        <taxon>Bacteria</taxon>
        <taxon>Pseudomonadati</taxon>
        <taxon>Bacteroidota</taxon>
        <taxon>Sphingobacteriia</taxon>
        <taxon>Sphingobacteriales</taxon>
        <taxon>Sphingobacteriaceae</taxon>
        <taxon>Solitalea</taxon>
    </lineage>
</organism>
<feature type="transmembrane region" description="Helical" evidence="6">
    <location>
        <begin position="146"/>
        <end position="165"/>
    </location>
</feature>
<dbReference type="Pfam" id="PF02588">
    <property type="entry name" value="YitT_membrane"/>
    <property type="match status" value="1"/>
</dbReference>
<keyword evidence="2" id="KW-1003">Cell membrane</keyword>
<dbReference type="AlphaFoldDB" id="H8KPD6"/>
<evidence type="ECO:0000256" key="4">
    <source>
        <dbReference type="ARBA" id="ARBA00022989"/>
    </source>
</evidence>
<reference evidence="8" key="1">
    <citation type="submission" date="2012-02" db="EMBL/GenBank/DDBJ databases">
        <title>The complete genome of Solitalea canadensis DSM 3403.</title>
        <authorList>
            <consortium name="US DOE Joint Genome Institute (JGI-PGF)"/>
            <person name="Lucas S."/>
            <person name="Copeland A."/>
            <person name="Lapidus A."/>
            <person name="Glavina del Rio T."/>
            <person name="Dalin E."/>
            <person name="Tice H."/>
            <person name="Bruce D."/>
            <person name="Goodwin L."/>
            <person name="Pitluck S."/>
            <person name="Peters L."/>
            <person name="Ovchinnikova G."/>
            <person name="Lu M."/>
            <person name="Kyrpides N."/>
            <person name="Mavromatis K."/>
            <person name="Ivanova N."/>
            <person name="Brettin T."/>
            <person name="Detter J.C."/>
            <person name="Han C."/>
            <person name="Larimer F."/>
            <person name="Land M."/>
            <person name="Hauser L."/>
            <person name="Markowitz V."/>
            <person name="Cheng J.-F."/>
            <person name="Hugenholtz P."/>
            <person name="Woyke T."/>
            <person name="Wu D."/>
            <person name="Spring S."/>
            <person name="Schroeder M."/>
            <person name="Kopitz M."/>
            <person name="Brambilla E."/>
            <person name="Klenk H.-P."/>
            <person name="Eisen J.A."/>
        </authorList>
    </citation>
    <scope>NUCLEOTIDE SEQUENCE</scope>
    <source>
        <strain evidence="8">DSM 3403</strain>
    </source>
</reference>
<feature type="domain" description="DUF2179" evidence="7">
    <location>
        <begin position="217"/>
        <end position="271"/>
    </location>
</feature>
<evidence type="ECO:0000313" key="8">
    <source>
        <dbReference type="EMBL" id="AFD05834.1"/>
    </source>
</evidence>
<dbReference type="InterPro" id="IPR051461">
    <property type="entry name" value="UPF0750_membrane"/>
</dbReference>
<dbReference type="PANTHER" id="PTHR33545:SF4">
    <property type="entry name" value="UPF0750 MEMBRANE PROTEIN YXKD"/>
    <property type="match status" value="1"/>
</dbReference>
<evidence type="ECO:0000256" key="5">
    <source>
        <dbReference type="ARBA" id="ARBA00023136"/>
    </source>
</evidence>
<dbReference type="OrthoDB" id="1114876at2"/>
<feature type="transmembrane region" description="Helical" evidence="6">
    <location>
        <begin position="46"/>
        <end position="67"/>
    </location>
</feature>
<dbReference type="HOGENOM" id="CLU_063199_1_1_10"/>
<feature type="transmembrane region" description="Helical" evidence="6">
    <location>
        <begin position="104"/>
        <end position="125"/>
    </location>
</feature>
<protein>
    <recommendedName>
        <fullName evidence="7">DUF2179 domain-containing protein</fullName>
    </recommendedName>
</protein>
<dbReference type="eggNOG" id="COG1284">
    <property type="taxonomic scope" value="Bacteria"/>
</dbReference>
<evidence type="ECO:0000256" key="6">
    <source>
        <dbReference type="SAM" id="Phobius"/>
    </source>
</evidence>
<evidence type="ECO:0000313" key="9">
    <source>
        <dbReference type="Proteomes" id="UP000007590"/>
    </source>
</evidence>
<dbReference type="EMBL" id="CP003349">
    <property type="protein sequence ID" value="AFD05834.1"/>
    <property type="molecule type" value="Genomic_DNA"/>
</dbReference>
<dbReference type="Gene3D" id="3.30.70.120">
    <property type="match status" value="1"/>
</dbReference>
<dbReference type="InterPro" id="IPR019264">
    <property type="entry name" value="DUF2179"/>
</dbReference>
<proteinExistence type="predicted"/>
<name>H8KPD6_SOLCM</name>
<dbReference type="CDD" id="cd16380">
    <property type="entry name" value="YitT_C"/>
    <property type="match status" value="1"/>
</dbReference>
<keyword evidence="5 6" id="KW-0472">Membrane</keyword>
<feature type="transmembrane region" description="Helical" evidence="6">
    <location>
        <begin position="74"/>
        <end position="92"/>
    </location>
</feature>
<keyword evidence="3 6" id="KW-0812">Transmembrane</keyword>
<evidence type="ECO:0000256" key="3">
    <source>
        <dbReference type="ARBA" id="ARBA00022692"/>
    </source>
</evidence>
<evidence type="ECO:0000259" key="7">
    <source>
        <dbReference type="Pfam" id="PF10035"/>
    </source>
</evidence>
<keyword evidence="9" id="KW-1185">Reference proteome</keyword>
<dbReference type="Proteomes" id="UP000007590">
    <property type="component" value="Chromosome"/>
</dbReference>
<dbReference type="RefSeq" id="WP_014679062.1">
    <property type="nucleotide sequence ID" value="NC_017770.1"/>
</dbReference>
<sequence length="280" mass="30536">MREHTRNLLLIIIGGCIFALGINLFALPGELSEGGVIGITILLYYYFGWSPGITNFLINLVLMVAGYRLLDKRTIIYTIFGIISTSFFLFITESFGRKFSDDTLLIAIFAGVLVGVGLGLVFLSGGTTGGSAIIARIINKYFGVSLGKAMLAVDILVIGVSYFKIGTEKTLYTLIAVYLGARLVDYIIEGFNTKKAVTIISENSIEIAARINSQLVRGATLYNARGAYTRKDKEVVYSIISKQQLLELKRLVNACDPNAFVVVHDVHEVLGQWGLGSTAK</sequence>
<comment type="subcellular location">
    <subcellularLocation>
        <location evidence="1">Cell membrane</location>
        <topology evidence="1">Multi-pass membrane protein</topology>
    </subcellularLocation>
</comment>
<dbReference type="STRING" id="929556.Solca_0709"/>
<evidence type="ECO:0000256" key="2">
    <source>
        <dbReference type="ARBA" id="ARBA00022475"/>
    </source>
</evidence>